<keyword evidence="1" id="KW-1133">Transmembrane helix</keyword>
<evidence type="ECO:0000313" key="2">
    <source>
        <dbReference type="EMBL" id="CED92787.1"/>
    </source>
</evidence>
<name>A0A1V1HY26_9FIRM</name>
<evidence type="ECO:0000313" key="3">
    <source>
        <dbReference type="Proteomes" id="UP000245622"/>
    </source>
</evidence>
<dbReference type="GeneID" id="97993972"/>
<accession>A0A1V1HY26</accession>
<dbReference type="EMBL" id="LN555523">
    <property type="protein sequence ID" value="CED92787.1"/>
    <property type="molecule type" value="Genomic_DNA"/>
</dbReference>
<gene>
    <name evidence="2" type="ORF">CRIB_28</name>
</gene>
<organism evidence="2 3">
    <name type="scientific">Romboutsia ilealis</name>
    <dbReference type="NCBI Taxonomy" id="1115758"/>
    <lineage>
        <taxon>Bacteria</taxon>
        <taxon>Bacillati</taxon>
        <taxon>Bacillota</taxon>
        <taxon>Clostridia</taxon>
        <taxon>Peptostreptococcales</taxon>
        <taxon>Peptostreptococcaceae</taxon>
        <taxon>Romboutsia</taxon>
    </lineage>
</organism>
<keyword evidence="3" id="KW-1185">Reference proteome</keyword>
<evidence type="ECO:0000256" key="1">
    <source>
        <dbReference type="SAM" id="Phobius"/>
    </source>
</evidence>
<protein>
    <submittedName>
        <fullName evidence="2">Uncharacterized protein</fullName>
    </submittedName>
</protein>
<dbReference type="Proteomes" id="UP000245622">
    <property type="component" value="Chromosome 1"/>
</dbReference>
<reference evidence="2 3" key="1">
    <citation type="submission" date="2014-04" db="EMBL/GenBank/DDBJ databases">
        <authorList>
            <person name="Hornung B.V."/>
        </authorList>
    </citation>
    <scope>NUCLEOTIDE SEQUENCE [LARGE SCALE GENOMIC DNA]</scope>
    <source>
        <strain evidence="2 3">CRIB</strain>
    </source>
</reference>
<sequence length="51" mass="5921">MDKLKILKEIAIICIIFTYCISIIIDSYIKLREFICKSKNHPKAKKGGHKN</sequence>
<proteinExistence type="predicted"/>
<dbReference type="KEGG" id="ril:CRIB_28"/>
<keyword evidence="1" id="KW-0812">Transmembrane</keyword>
<feature type="transmembrane region" description="Helical" evidence="1">
    <location>
        <begin position="6"/>
        <end position="29"/>
    </location>
</feature>
<dbReference type="RefSeq" id="WP_154665230.1">
    <property type="nucleotide sequence ID" value="NZ_CAJUCR010000010.1"/>
</dbReference>
<keyword evidence="1" id="KW-0472">Membrane</keyword>
<dbReference type="AlphaFoldDB" id="A0A1V1HY26"/>